<evidence type="ECO:0000313" key="2">
    <source>
        <dbReference type="Proteomes" id="UP000036000"/>
    </source>
</evidence>
<sequence>MVFGSCPGNEQSEPEEVRDVASYVNDVCQGSFPAYIVGRPRRHGFFVALRRTGSPFLRLEVFPAAGGIPGSRSAAIVHNFKMYLMMREN</sequence>
<proteinExistence type="predicted"/>
<dbReference type="AlphaFoldDB" id="A0AAC8UTT2"/>
<accession>A0AAC8UTT2</accession>
<keyword evidence="2" id="KW-1185">Reference proteome</keyword>
<evidence type="ECO:0000313" key="1">
    <source>
        <dbReference type="EMBL" id="AKP63564.1"/>
    </source>
</evidence>
<organism evidence="1 2">
    <name type="scientific">Levilactobacillus koreensis</name>
    <dbReference type="NCBI Taxonomy" id="637971"/>
    <lineage>
        <taxon>Bacteria</taxon>
        <taxon>Bacillati</taxon>
        <taxon>Bacillota</taxon>
        <taxon>Bacilli</taxon>
        <taxon>Lactobacillales</taxon>
        <taxon>Lactobacillaceae</taxon>
        <taxon>Levilactobacillus</taxon>
    </lineage>
</organism>
<reference evidence="1 2" key="1">
    <citation type="submission" date="2015-07" db="EMBL/GenBank/DDBJ databases">
        <title>Lactobacillus korensis/26-25/ whole genome sequencing.</title>
        <authorList>
            <person name="Kim M.K."/>
            <person name="Im W.-T."/>
            <person name="Srinivasan S."/>
            <person name="Lee J.-J."/>
        </authorList>
    </citation>
    <scope>NUCLEOTIDE SEQUENCE [LARGE SCALE GENOMIC DNA]</scope>
    <source>
        <strain evidence="1 2">26-25</strain>
    </source>
</reference>
<protein>
    <submittedName>
        <fullName evidence="1">Uncharacterized protein</fullName>
    </submittedName>
</protein>
<name>A0AAC8UTT2_9LACO</name>
<dbReference type="KEGG" id="lko:ABN16_00120"/>
<dbReference type="EMBL" id="CP012033">
    <property type="protein sequence ID" value="AKP63564.1"/>
    <property type="molecule type" value="Genomic_DNA"/>
</dbReference>
<dbReference type="Proteomes" id="UP000036000">
    <property type="component" value="Chromosome"/>
</dbReference>
<gene>
    <name evidence="1" type="ORF">ABN16_00120</name>
</gene>